<dbReference type="PRINTS" id="PR00502">
    <property type="entry name" value="NUDIXFAMILY"/>
</dbReference>
<dbReference type="Proteomes" id="UP001499988">
    <property type="component" value="Unassembled WGS sequence"/>
</dbReference>
<evidence type="ECO:0000256" key="5">
    <source>
        <dbReference type="ARBA" id="ARBA00022723"/>
    </source>
</evidence>
<keyword evidence="9" id="KW-0234">DNA repair</keyword>
<evidence type="ECO:0000256" key="10">
    <source>
        <dbReference type="ARBA" id="ARBA00035861"/>
    </source>
</evidence>
<evidence type="ECO:0000256" key="16">
    <source>
        <dbReference type="ARBA" id="ARBA00042798"/>
    </source>
</evidence>
<name>A0ABP9FEE3_9GAMM</name>
<dbReference type="InterPro" id="IPR003561">
    <property type="entry name" value="Mutator_MutT"/>
</dbReference>
<evidence type="ECO:0000256" key="1">
    <source>
        <dbReference type="ARBA" id="ARBA00001946"/>
    </source>
</evidence>
<keyword evidence="8" id="KW-0460">Magnesium</keyword>
<dbReference type="SUPFAM" id="SSF55811">
    <property type="entry name" value="Nudix"/>
    <property type="match status" value="1"/>
</dbReference>
<sequence>MQSIQVAIGVVVNEKGEILVALRDPAQEQGGLWEFPGGKVEPGEQTTQALARELAEEVGLEIEQAEPLLSLSHDYGERRVELAIFWIARFRGQARANEGNPIRWVSPQTLTGLAMPAANQPIVSAVLVRLAAEAAR</sequence>
<evidence type="ECO:0000313" key="19">
    <source>
        <dbReference type="Proteomes" id="UP001499988"/>
    </source>
</evidence>
<accession>A0ABP9FEE3</accession>
<gene>
    <name evidence="18" type="ORF">GCM10023333_37940</name>
</gene>
<evidence type="ECO:0000256" key="11">
    <source>
        <dbReference type="ARBA" id="ARBA00036904"/>
    </source>
</evidence>
<dbReference type="InterPro" id="IPR000086">
    <property type="entry name" value="NUDIX_hydrolase_dom"/>
</dbReference>
<keyword evidence="19" id="KW-1185">Reference proteome</keyword>
<dbReference type="RefSeq" id="WP_345337067.1">
    <property type="nucleotide sequence ID" value="NZ_BAABJZ010000103.1"/>
</dbReference>
<organism evidence="18 19">
    <name type="scientific">Ferrimonas pelagia</name>
    <dbReference type="NCBI Taxonomy" id="1177826"/>
    <lineage>
        <taxon>Bacteria</taxon>
        <taxon>Pseudomonadati</taxon>
        <taxon>Pseudomonadota</taxon>
        <taxon>Gammaproteobacteria</taxon>
        <taxon>Alteromonadales</taxon>
        <taxon>Ferrimonadaceae</taxon>
        <taxon>Ferrimonas</taxon>
    </lineage>
</organism>
<evidence type="ECO:0000256" key="2">
    <source>
        <dbReference type="ARBA" id="ARBA00005582"/>
    </source>
</evidence>
<evidence type="ECO:0000256" key="6">
    <source>
        <dbReference type="ARBA" id="ARBA00022763"/>
    </source>
</evidence>
<keyword evidence="7" id="KW-0378">Hydrolase</keyword>
<dbReference type="PANTHER" id="PTHR47707">
    <property type="entry name" value="8-OXO-DGTP DIPHOSPHATASE"/>
    <property type="match status" value="1"/>
</dbReference>
<comment type="caution">
    <text evidence="18">The sequence shown here is derived from an EMBL/GenBank/DDBJ whole genome shotgun (WGS) entry which is preliminary data.</text>
</comment>
<evidence type="ECO:0000256" key="4">
    <source>
        <dbReference type="ARBA" id="ARBA00022705"/>
    </source>
</evidence>
<evidence type="ECO:0000256" key="12">
    <source>
        <dbReference type="ARBA" id="ARBA00038905"/>
    </source>
</evidence>
<keyword evidence="4" id="KW-0235">DNA replication</keyword>
<dbReference type="PROSITE" id="PS51462">
    <property type="entry name" value="NUDIX"/>
    <property type="match status" value="1"/>
</dbReference>
<keyword evidence="6" id="KW-0227">DNA damage</keyword>
<proteinExistence type="inferred from homology"/>
<dbReference type="Gene3D" id="3.90.79.10">
    <property type="entry name" value="Nucleoside Triphosphate Pyrophosphohydrolase"/>
    <property type="match status" value="1"/>
</dbReference>
<dbReference type="InterPro" id="IPR047127">
    <property type="entry name" value="MutT-like"/>
</dbReference>
<evidence type="ECO:0000256" key="8">
    <source>
        <dbReference type="ARBA" id="ARBA00022842"/>
    </source>
</evidence>
<comment type="similarity">
    <text evidence="2">Belongs to the Nudix hydrolase family.</text>
</comment>
<dbReference type="InterPro" id="IPR015797">
    <property type="entry name" value="NUDIX_hydrolase-like_dom_sf"/>
</dbReference>
<evidence type="ECO:0000313" key="18">
    <source>
        <dbReference type="EMBL" id="GAA4900473.1"/>
    </source>
</evidence>
<feature type="domain" description="Nudix hydrolase" evidence="17">
    <location>
        <begin position="2"/>
        <end position="130"/>
    </location>
</feature>
<dbReference type="EC" id="3.6.1.55" evidence="12"/>
<dbReference type="InterPro" id="IPR020476">
    <property type="entry name" value="Nudix_hydrolase"/>
</dbReference>
<dbReference type="InterPro" id="IPR029119">
    <property type="entry name" value="MutY_C"/>
</dbReference>
<dbReference type="CDD" id="cd03425">
    <property type="entry name" value="NUDIX_MutT_NudA_like"/>
    <property type="match status" value="1"/>
</dbReference>
<evidence type="ECO:0000256" key="15">
    <source>
        <dbReference type="ARBA" id="ARBA00041979"/>
    </source>
</evidence>
<dbReference type="EMBL" id="BAABJZ010000103">
    <property type="protein sequence ID" value="GAA4900473.1"/>
    <property type="molecule type" value="Genomic_DNA"/>
</dbReference>
<protein>
    <recommendedName>
        <fullName evidence="13">8-oxo-dGTP diphosphatase</fullName>
        <ecNumber evidence="12">3.6.1.55</ecNumber>
    </recommendedName>
    <alternativeName>
        <fullName evidence="16">7,8-dihydro-8-oxoguanine-triphosphatase</fullName>
    </alternativeName>
    <alternativeName>
        <fullName evidence="15">Mutator protein MutT</fullName>
    </alternativeName>
    <alternativeName>
        <fullName evidence="14">dGTP pyrophosphohydrolase</fullName>
    </alternativeName>
</protein>
<evidence type="ECO:0000256" key="9">
    <source>
        <dbReference type="ARBA" id="ARBA00023204"/>
    </source>
</evidence>
<comment type="catalytic activity">
    <reaction evidence="10">
        <text>8-oxo-dGTP + H2O = 8-oxo-dGMP + diphosphate + H(+)</text>
        <dbReference type="Rhea" id="RHEA:31575"/>
        <dbReference type="ChEBI" id="CHEBI:15377"/>
        <dbReference type="ChEBI" id="CHEBI:15378"/>
        <dbReference type="ChEBI" id="CHEBI:33019"/>
        <dbReference type="ChEBI" id="CHEBI:63224"/>
        <dbReference type="ChEBI" id="CHEBI:77896"/>
        <dbReference type="EC" id="3.6.1.55"/>
    </reaction>
</comment>
<dbReference type="PANTHER" id="PTHR47707:SF1">
    <property type="entry name" value="NUDIX HYDROLASE FAMILY PROTEIN"/>
    <property type="match status" value="1"/>
</dbReference>
<reference evidence="19" key="1">
    <citation type="journal article" date="2019" name="Int. J. Syst. Evol. Microbiol.">
        <title>The Global Catalogue of Microorganisms (GCM) 10K type strain sequencing project: providing services to taxonomists for standard genome sequencing and annotation.</title>
        <authorList>
            <consortium name="The Broad Institute Genomics Platform"/>
            <consortium name="The Broad Institute Genome Sequencing Center for Infectious Disease"/>
            <person name="Wu L."/>
            <person name="Ma J."/>
        </authorList>
    </citation>
    <scope>NUCLEOTIDE SEQUENCE [LARGE SCALE GENOMIC DNA]</scope>
    <source>
        <strain evidence="19">JCM 18401</strain>
    </source>
</reference>
<dbReference type="Pfam" id="PF14815">
    <property type="entry name" value="NUDIX_4"/>
    <property type="match status" value="1"/>
</dbReference>
<comment type="cofactor">
    <cofactor evidence="1">
        <name>Mg(2+)</name>
        <dbReference type="ChEBI" id="CHEBI:18420"/>
    </cofactor>
</comment>
<dbReference type="InterPro" id="IPR020084">
    <property type="entry name" value="NUDIX_hydrolase_CS"/>
</dbReference>
<dbReference type="NCBIfam" id="TIGR00586">
    <property type="entry name" value="mutt"/>
    <property type="match status" value="1"/>
</dbReference>
<evidence type="ECO:0000256" key="3">
    <source>
        <dbReference type="ARBA" id="ARBA00022457"/>
    </source>
</evidence>
<evidence type="ECO:0000256" key="14">
    <source>
        <dbReference type="ARBA" id="ARBA00041592"/>
    </source>
</evidence>
<comment type="catalytic activity">
    <reaction evidence="11">
        <text>8-oxo-GTP + H2O = 8-oxo-GMP + diphosphate + H(+)</text>
        <dbReference type="Rhea" id="RHEA:67616"/>
        <dbReference type="ChEBI" id="CHEBI:15377"/>
        <dbReference type="ChEBI" id="CHEBI:15378"/>
        <dbReference type="ChEBI" id="CHEBI:33019"/>
        <dbReference type="ChEBI" id="CHEBI:143553"/>
        <dbReference type="ChEBI" id="CHEBI:145694"/>
    </reaction>
</comment>
<dbReference type="PROSITE" id="PS00893">
    <property type="entry name" value="NUDIX_BOX"/>
    <property type="match status" value="1"/>
</dbReference>
<evidence type="ECO:0000259" key="17">
    <source>
        <dbReference type="PROSITE" id="PS51462"/>
    </source>
</evidence>
<evidence type="ECO:0000256" key="7">
    <source>
        <dbReference type="ARBA" id="ARBA00022801"/>
    </source>
</evidence>
<keyword evidence="5" id="KW-0479">Metal-binding</keyword>
<keyword evidence="3" id="KW-0515">Mutator protein</keyword>
<evidence type="ECO:0000256" key="13">
    <source>
        <dbReference type="ARBA" id="ARBA00040794"/>
    </source>
</evidence>